<gene>
    <name evidence="3" type="ORF">DK869_02915</name>
</gene>
<reference evidence="3 4" key="1">
    <citation type="submission" date="2018-05" db="EMBL/GenBank/DDBJ databases">
        <title>Reference genomes for bee gut microbiota database.</title>
        <authorList>
            <person name="Ellegaard K.M."/>
        </authorList>
    </citation>
    <scope>NUCLEOTIDE SEQUENCE [LARGE SCALE GENOMIC DNA]</scope>
    <source>
        <strain evidence="3 4">ESL0284</strain>
    </source>
</reference>
<evidence type="ECO:0000313" key="3">
    <source>
        <dbReference type="EMBL" id="PXZ01961.1"/>
    </source>
</evidence>
<accession>A0A318MZE0</accession>
<protein>
    <recommendedName>
        <fullName evidence="5">Glycosyltransferase</fullName>
    </recommendedName>
</protein>
<keyword evidence="4" id="KW-1185">Reference proteome</keyword>
<feature type="domain" description="Glycosyltransferase subfamily 4-like N-terminal" evidence="2">
    <location>
        <begin position="13"/>
        <end position="159"/>
    </location>
</feature>
<dbReference type="GO" id="GO:0016757">
    <property type="term" value="F:glycosyltransferase activity"/>
    <property type="evidence" value="ECO:0007669"/>
    <property type="project" value="InterPro"/>
</dbReference>
<dbReference type="EMBL" id="QGLT01000001">
    <property type="protein sequence ID" value="PXZ01961.1"/>
    <property type="molecule type" value="Genomic_DNA"/>
</dbReference>
<dbReference type="OrthoDB" id="529131at2"/>
<dbReference type="InterPro" id="IPR001296">
    <property type="entry name" value="Glyco_trans_1"/>
</dbReference>
<organism evidence="3 4">
    <name type="scientific">Commensalibacter melissae</name>
    <dbReference type="NCBI Taxonomy" id="2070537"/>
    <lineage>
        <taxon>Bacteria</taxon>
        <taxon>Pseudomonadati</taxon>
        <taxon>Pseudomonadota</taxon>
        <taxon>Alphaproteobacteria</taxon>
        <taxon>Acetobacterales</taxon>
        <taxon>Acetobacteraceae</taxon>
    </lineage>
</organism>
<dbReference type="Proteomes" id="UP000247565">
    <property type="component" value="Unassembled WGS sequence"/>
</dbReference>
<feature type="domain" description="Glycosyl transferase family 1" evidence="1">
    <location>
        <begin position="182"/>
        <end position="335"/>
    </location>
</feature>
<dbReference type="CDD" id="cd03801">
    <property type="entry name" value="GT4_PimA-like"/>
    <property type="match status" value="1"/>
</dbReference>
<dbReference type="RefSeq" id="WP_110438479.1">
    <property type="nucleotide sequence ID" value="NZ_CP046393.1"/>
</dbReference>
<dbReference type="AlphaFoldDB" id="A0A318MZE0"/>
<dbReference type="InterPro" id="IPR028098">
    <property type="entry name" value="Glyco_trans_4-like_N"/>
</dbReference>
<dbReference type="PANTHER" id="PTHR12526:SF630">
    <property type="entry name" value="GLYCOSYLTRANSFERASE"/>
    <property type="match status" value="1"/>
</dbReference>
<dbReference type="Pfam" id="PF13439">
    <property type="entry name" value="Glyco_transf_4"/>
    <property type="match status" value="1"/>
</dbReference>
<dbReference type="Pfam" id="PF00534">
    <property type="entry name" value="Glycos_transf_1"/>
    <property type="match status" value="1"/>
</dbReference>
<evidence type="ECO:0000259" key="1">
    <source>
        <dbReference type="Pfam" id="PF00534"/>
    </source>
</evidence>
<name>A0A318MZE0_9PROT</name>
<comment type="caution">
    <text evidence="3">The sequence shown here is derived from an EMBL/GenBank/DDBJ whole genome shotgun (WGS) entry which is preliminary data.</text>
</comment>
<proteinExistence type="predicted"/>
<evidence type="ECO:0000259" key="2">
    <source>
        <dbReference type="Pfam" id="PF13439"/>
    </source>
</evidence>
<evidence type="ECO:0008006" key="5">
    <source>
        <dbReference type="Google" id="ProtNLM"/>
    </source>
</evidence>
<sequence length="367" mass="41904">MKIYYIVSSFDGGGAEFVIPDLINLFKKLGHSVELFGCIPRNMETVDLFKKSNISYRLLSGNNENRYKSTFHFNQIVKRSPPDVIWTSLTRATVDGQLVGLWNRIPVVSWKHSANSYSLRLIKTILMQRLSRLWIADSTGVANFLKSKMKVPEDRIKIWSLFKIPHNLPMGSVWNGKGIFHIGSVGRLHTVKNFPLMIRAMAYINHHYPEVGKRIKLSIAGSGKEEQHLKNLIHLLKVDNVELIGFSDDVMNFLSKLHLYLQTSVYEGLCIAVHEALAVGIPVISTNVGEMRSAFRNNSIGTLIDKNSPELLARQILEYYHNPSKTQNYAANARQYMQQHYSEESFEASGRFVLNHIEENILPKYLK</sequence>
<evidence type="ECO:0000313" key="4">
    <source>
        <dbReference type="Proteomes" id="UP000247565"/>
    </source>
</evidence>
<dbReference type="PANTHER" id="PTHR12526">
    <property type="entry name" value="GLYCOSYLTRANSFERASE"/>
    <property type="match status" value="1"/>
</dbReference>
<dbReference type="Gene3D" id="3.40.50.2000">
    <property type="entry name" value="Glycogen Phosphorylase B"/>
    <property type="match status" value="2"/>
</dbReference>
<dbReference type="SUPFAM" id="SSF53756">
    <property type="entry name" value="UDP-Glycosyltransferase/glycogen phosphorylase"/>
    <property type="match status" value="1"/>
</dbReference>